<proteinExistence type="predicted"/>
<evidence type="ECO:0000313" key="1">
    <source>
        <dbReference type="EMBL" id="KGH15642.1"/>
    </source>
</evidence>
<dbReference type="EMBL" id="AWTP01000087">
    <property type="protein sequence ID" value="KGH15642.1"/>
    <property type="molecule type" value="Genomic_DNA"/>
</dbReference>
<evidence type="ECO:0000313" key="2">
    <source>
        <dbReference type="Proteomes" id="UP000029549"/>
    </source>
</evidence>
<keyword evidence="2" id="KW-1185">Reference proteome</keyword>
<dbReference type="Proteomes" id="UP000029549">
    <property type="component" value="Unassembled WGS sequence"/>
</dbReference>
<reference evidence="1 2" key="1">
    <citation type="submission" date="2013-09" db="EMBL/GenBank/DDBJ databases">
        <title>High correlation between genotypes and phenotypes of environmental bacteria Comamonas testosteroni strains.</title>
        <authorList>
            <person name="Liu L."/>
            <person name="Zhu W."/>
            <person name="Xia X."/>
            <person name="Xu B."/>
            <person name="Luo M."/>
            <person name="Wang G."/>
        </authorList>
    </citation>
    <scope>NUCLEOTIDE SEQUENCE [LARGE SCALE GENOMIC DNA]</scope>
    <source>
        <strain evidence="1 2">DF2</strain>
    </source>
</reference>
<sequence>MTVTVMKEEIKYFEPLDNFCPRRFVQPIALVVTAEKNFFWCSVTHNWPRQECCLREFAKAQKHSHGHS</sequence>
<protein>
    <submittedName>
        <fullName evidence="1">Uncharacterized protein</fullName>
    </submittedName>
</protein>
<name>A0A0E3C0L7_9BURK</name>
<gene>
    <name evidence="1" type="ORF">P608_07490</name>
</gene>
<accession>A0A0E3C0L7</accession>
<dbReference type="AlphaFoldDB" id="A0A0E3C0L7"/>
<organism evidence="1 2">
    <name type="scientific">Comamonas thiooxydans</name>
    <dbReference type="NCBI Taxonomy" id="363952"/>
    <lineage>
        <taxon>Bacteria</taxon>
        <taxon>Pseudomonadati</taxon>
        <taxon>Pseudomonadota</taxon>
        <taxon>Betaproteobacteria</taxon>
        <taxon>Burkholderiales</taxon>
        <taxon>Comamonadaceae</taxon>
        <taxon>Comamonas</taxon>
    </lineage>
</organism>
<comment type="caution">
    <text evidence="1">The sequence shown here is derived from an EMBL/GenBank/DDBJ whole genome shotgun (WGS) entry which is preliminary data.</text>
</comment>